<keyword evidence="10" id="KW-0238">DNA-binding</keyword>
<dbReference type="InterPro" id="IPR002543">
    <property type="entry name" value="FtsK_dom"/>
</dbReference>
<dbReference type="InterPro" id="IPR025199">
    <property type="entry name" value="FtsK_4TM"/>
</dbReference>
<feature type="transmembrane region" description="Helical" evidence="17">
    <location>
        <begin position="94"/>
        <end position="113"/>
    </location>
</feature>
<comment type="similarity">
    <text evidence="2">Belongs to the FtsK/SpoIIIE/SftA family.</text>
</comment>
<dbReference type="SUPFAM" id="SSF52540">
    <property type="entry name" value="P-loop containing nucleoside triphosphate hydrolases"/>
    <property type="match status" value="1"/>
</dbReference>
<evidence type="ECO:0000256" key="12">
    <source>
        <dbReference type="ARBA" id="ARBA00023306"/>
    </source>
</evidence>
<dbReference type="RefSeq" id="WP_188803501.1">
    <property type="nucleotide sequence ID" value="NZ_BAAAOU010000003.1"/>
</dbReference>
<keyword evidence="8 15" id="KW-0067">ATP-binding</keyword>
<keyword evidence="5 17" id="KW-0812">Transmembrane</keyword>
<feature type="transmembrane region" description="Helical" evidence="17">
    <location>
        <begin position="162"/>
        <end position="187"/>
    </location>
</feature>
<evidence type="ECO:0000256" key="14">
    <source>
        <dbReference type="ARBA" id="ARBA00025923"/>
    </source>
</evidence>
<evidence type="ECO:0000256" key="9">
    <source>
        <dbReference type="ARBA" id="ARBA00022989"/>
    </source>
</evidence>
<evidence type="ECO:0000256" key="16">
    <source>
        <dbReference type="SAM" id="MobiDB-lite"/>
    </source>
</evidence>
<reference evidence="20" key="1">
    <citation type="journal article" date="2019" name="Int. J. Syst. Evol. Microbiol.">
        <title>The Global Catalogue of Microorganisms (GCM) 10K type strain sequencing project: providing services to taxonomists for standard genome sequencing and annotation.</title>
        <authorList>
            <consortium name="The Broad Institute Genomics Platform"/>
            <consortium name="The Broad Institute Genome Sequencing Center for Infectious Disease"/>
            <person name="Wu L."/>
            <person name="Ma J."/>
        </authorList>
    </citation>
    <scope>NUCLEOTIDE SEQUENCE [LARGE SCALE GENOMIC DNA]</scope>
    <source>
        <strain evidence="20">CGMCC 1.7064</strain>
    </source>
</reference>
<keyword evidence="11 17" id="KW-0472">Membrane</keyword>
<dbReference type="InterPro" id="IPR050206">
    <property type="entry name" value="FtsK/SpoIIIE/SftA"/>
</dbReference>
<feature type="compositionally biased region" description="Acidic residues" evidence="16">
    <location>
        <begin position="1050"/>
        <end position="1064"/>
    </location>
</feature>
<keyword evidence="3" id="KW-1003">Cell membrane</keyword>
<dbReference type="Pfam" id="PF17854">
    <property type="entry name" value="FtsK_alpha"/>
    <property type="match status" value="1"/>
</dbReference>
<keyword evidence="9 17" id="KW-1133">Transmembrane helix</keyword>
<feature type="compositionally biased region" description="Basic and acidic residues" evidence="16">
    <location>
        <begin position="1025"/>
        <end position="1038"/>
    </location>
</feature>
<evidence type="ECO:0000256" key="1">
    <source>
        <dbReference type="ARBA" id="ARBA00004651"/>
    </source>
</evidence>
<dbReference type="InterPro" id="IPR018541">
    <property type="entry name" value="Ftsk_gamma"/>
</dbReference>
<keyword evidence="7" id="KW-0159">Chromosome partition</keyword>
<dbReference type="Gene3D" id="1.10.10.10">
    <property type="entry name" value="Winged helix-like DNA-binding domain superfamily/Winged helix DNA-binding domain"/>
    <property type="match status" value="1"/>
</dbReference>
<dbReference type="PANTHER" id="PTHR22683">
    <property type="entry name" value="SPORULATION PROTEIN RELATED"/>
    <property type="match status" value="1"/>
</dbReference>
<gene>
    <name evidence="19" type="ORF">GCM10010977_02930</name>
</gene>
<feature type="transmembrane region" description="Helical" evidence="17">
    <location>
        <begin position="125"/>
        <end position="150"/>
    </location>
</feature>
<accession>A0ABQ2LMW1</accession>
<dbReference type="Gene3D" id="3.40.50.300">
    <property type="entry name" value="P-loop containing nucleotide triphosphate hydrolases"/>
    <property type="match status" value="1"/>
</dbReference>
<feature type="region of interest" description="Disordered" evidence="16">
    <location>
        <begin position="251"/>
        <end position="386"/>
    </location>
</feature>
<comment type="caution">
    <text evidence="19">The sequence shown here is derived from an EMBL/GenBank/DDBJ whole genome shotgun (WGS) entry which is preliminary data.</text>
</comment>
<dbReference type="CDD" id="cd01127">
    <property type="entry name" value="TrwB_TraG_TraD_VirD4"/>
    <property type="match status" value="1"/>
</dbReference>
<dbReference type="EMBL" id="BMLQ01000001">
    <property type="protein sequence ID" value="GGO40523.1"/>
    <property type="molecule type" value="Genomic_DNA"/>
</dbReference>
<dbReference type="Gene3D" id="3.30.980.40">
    <property type="match status" value="1"/>
</dbReference>
<dbReference type="InterPro" id="IPR027417">
    <property type="entry name" value="P-loop_NTPase"/>
</dbReference>
<protein>
    <submittedName>
        <fullName evidence="19">DNA translocase FtsK</fullName>
    </submittedName>
</protein>
<evidence type="ECO:0000256" key="5">
    <source>
        <dbReference type="ARBA" id="ARBA00022692"/>
    </source>
</evidence>
<evidence type="ECO:0000256" key="3">
    <source>
        <dbReference type="ARBA" id="ARBA00022475"/>
    </source>
</evidence>
<feature type="region of interest" description="Disordered" evidence="16">
    <location>
        <begin position="1"/>
        <end position="53"/>
    </location>
</feature>
<keyword evidence="4" id="KW-0132">Cell division</keyword>
<feature type="domain" description="FtsK" evidence="18">
    <location>
        <begin position="595"/>
        <end position="795"/>
    </location>
</feature>
<organism evidence="19 20">
    <name type="scientific">Citricoccus zhacaiensis</name>
    <dbReference type="NCBI Taxonomy" id="489142"/>
    <lineage>
        <taxon>Bacteria</taxon>
        <taxon>Bacillati</taxon>
        <taxon>Actinomycetota</taxon>
        <taxon>Actinomycetes</taxon>
        <taxon>Micrococcales</taxon>
        <taxon>Micrococcaceae</taxon>
        <taxon>Citricoccus</taxon>
    </lineage>
</organism>
<feature type="transmembrane region" description="Helical" evidence="17">
    <location>
        <begin position="217"/>
        <end position="237"/>
    </location>
</feature>
<dbReference type="InterPro" id="IPR036388">
    <property type="entry name" value="WH-like_DNA-bd_sf"/>
</dbReference>
<name>A0ABQ2LMW1_9MICC</name>
<feature type="compositionally biased region" description="Polar residues" evidence="16">
    <location>
        <begin position="29"/>
        <end position="43"/>
    </location>
</feature>
<comment type="subcellular location">
    <subcellularLocation>
        <location evidence="1">Cell membrane</location>
        <topology evidence="1">Multi-pass membrane protein</topology>
    </subcellularLocation>
</comment>
<evidence type="ECO:0000256" key="11">
    <source>
        <dbReference type="ARBA" id="ARBA00023136"/>
    </source>
</evidence>
<keyword evidence="20" id="KW-1185">Reference proteome</keyword>
<dbReference type="PANTHER" id="PTHR22683:SF41">
    <property type="entry name" value="DNA TRANSLOCASE FTSK"/>
    <property type="match status" value="1"/>
</dbReference>
<sequence length="1072" mass="113169">MATRTSPTRSQSSRSSTSTARKGAEPKSAKSSARPSGSTQRNRSAPEPAPQPAGNLFVRAARGFWMALATPIGAGVRKIGRDAKIDPEDRRDGTGFFLVALALIIGSVEWWGLRGTPGYGTVVHHVAAGTLGWAALLFPAVLLIIAVRYFRTPQEHRDNGRISIGLLVMLVGAAGIAHLVAGLPAVADSFENLLAGGGLVGYLATTPLASLLTPWPVWALMVVLVLFGLLIVTATPVGQIPQRTRDAYAWLTGQPDGGAASERSSRAARGARESRADRDGEDEHDQSYLTQHDRDHAGKPEQQNKQGRKKRKGTRLFGRDDEQPTAVLDQNGDPVTTTEAYETAVIGDADPDGPHGAQQGSVSAATPAEAESSGHSGPAVPPGVRRPTAGELAIARVKEAAGVGPDAPAGPATEPIGTVPPAMPAAAPAAAVKATPVARPAELPPMPARSEQLHLGGDITYTLPDSALLPAGPPHKDRTEANDAVVAALTSTLEQFKVDAEVTGFSRGPTVTRYEIELAPGTKVEKVTALSKNISYAVASSDVRILSPIPGKSAIGIEIPNADKEVVALGDVLRSNAARKTDHPMVMGVGKDVEGGFVMANLAKMPHMLVAGATGAGKSSFVNSMITSILMRSTPDEVRMVMVDPKRVELTAYEGVPHLVTPIITSPKKAAEALQWVVREMDTRYDDLAAFGYKHVDDFNKAIRAGKVNLPPDSKRVLKPYPYLLVIVDELADLMMVAPRDVEDAIVRITQLARAAGIHLVLATQRPSVDVVTGLIKANVPSRMAFATSSVTDSRVVLDQPGAEKLLGQGDALFLPMGKSKPMRVQGAWVNESEIHAVVEHVKTQMTAQYRQDVVPEKTEKVIDEDIGDDMDLLLQATELVVTTQFGSTSMLQRKLRVGFAKAGRLMDLMESRGVVGPSEGSKARDVLVKPDDLADLLATIRGDGPPAAAPSEDAPEAYAEDVVHADRADATGASDGFGSDDHVSGSGSTGGSGQPGAAYPEMPQRSGQAPSDQELVRGSLPAEVSDRSDPDYGRDLVADDLASRPTADDWYDDDGGEDGEGSEDAWHLTGR</sequence>
<evidence type="ECO:0000313" key="19">
    <source>
        <dbReference type="EMBL" id="GGO40523.1"/>
    </source>
</evidence>
<evidence type="ECO:0000256" key="4">
    <source>
        <dbReference type="ARBA" id="ARBA00022618"/>
    </source>
</evidence>
<dbReference type="Proteomes" id="UP000642509">
    <property type="component" value="Unassembled WGS sequence"/>
</dbReference>
<comment type="subunit">
    <text evidence="14">Homohexamer. Forms a ring that surrounds DNA.</text>
</comment>
<dbReference type="InterPro" id="IPR036390">
    <property type="entry name" value="WH_DNA-bd_sf"/>
</dbReference>
<evidence type="ECO:0000256" key="10">
    <source>
        <dbReference type="ARBA" id="ARBA00023125"/>
    </source>
</evidence>
<evidence type="ECO:0000256" key="17">
    <source>
        <dbReference type="SAM" id="Phobius"/>
    </source>
</evidence>
<evidence type="ECO:0000313" key="20">
    <source>
        <dbReference type="Proteomes" id="UP000642509"/>
    </source>
</evidence>
<dbReference type="SMART" id="SM00843">
    <property type="entry name" value="Ftsk_gamma"/>
    <property type="match status" value="1"/>
</dbReference>
<evidence type="ECO:0000256" key="2">
    <source>
        <dbReference type="ARBA" id="ARBA00006474"/>
    </source>
</evidence>
<dbReference type="SMART" id="SM00382">
    <property type="entry name" value="AAA"/>
    <property type="match status" value="1"/>
</dbReference>
<proteinExistence type="inferred from homology"/>
<feature type="region of interest" description="Disordered" evidence="16">
    <location>
        <begin position="971"/>
        <end position="1072"/>
    </location>
</feature>
<dbReference type="PROSITE" id="PS50901">
    <property type="entry name" value="FTSK"/>
    <property type="match status" value="1"/>
</dbReference>
<feature type="transmembrane region" description="Helical" evidence="17">
    <location>
        <begin position="193"/>
        <end position="212"/>
    </location>
</feature>
<dbReference type="InterPro" id="IPR041027">
    <property type="entry name" value="FtsK_alpha"/>
</dbReference>
<dbReference type="Pfam" id="PF09397">
    <property type="entry name" value="FtsK_gamma"/>
    <property type="match status" value="1"/>
</dbReference>
<keyword evidence="6 15" id="KW-0547">Nucleotide-binding</keyword>
<comment type="function">
    <text evidence="13">Essential cell division protein that coordinates cell division and chromosome segregation. The N-terminus is involved in assembly of the cell-division machinery. The C-terminus functions as a DNA motor that moves dsDNA in an ATP-dependent manner towards the dif recombination site, which is located within the replication terminus region. Required for activation of the Xer recombinase, allowing activation of chromosome unlinking by recombination.</text>
</comment>
<evidence type="ECO:0000256" key="15">
    <source>
        <dbReference type="PROSITE-ProRule" id="PRU00289"/>
    </source>
</evidence>
<evidence type="ECO:0000256" key="7">
    <source>
        <dbReference type="ARBA" id="ARBA00022829"/>
    </source>
</evidence>
<dbReference type="Pfam" id="PF01580">
    <property type="entry name" value="FtsK_SpoIIIE"/>
    <property type="match status" value="1"/>
</dbReference>
<evidence type="ECO:0000256" key="13">
    <source>
        <dbReference type="ARBA" id="ARBA00024986"/>
    </source>
</evidence>
<feature type="binding site" evidence="15">
    <location>
        <begin position="612"/>
        <end position="619"/>
    </location>
    <ligand>
        <name>ATP</name>
        <dbReference type="ChEBI" id="CHEBI:30616"/>
    </ligand>
</feature>
<evidence type="ECO:0000259" key="18">
    <source>
        <dbReference type="PROSITE" id="PS50901"/>
    </source>
</evidence>
<dbReference type="InterPro" id="IPR003593">
    <property type="entry name" value="AAA+_ATPase"/>
</dbReference>
<evidence type="ECO:0000256" key="6">
    <source>
        <dbReference type="ARBA" id="ARBA00022741"/>
    </source>
</evidence>
<keyword evidence="12" id="KW-0131">Cell cycle</keyword>
<evidence type="ECO:0000256" key="8">
    <source>
        <dbReference type="ARBA" id="ARBA00022840"/>
    </source>
</evidence>
<dbReference type="SUPFAM" id="SSF46785">
    <property type="entry name" value="Winged helix' DNA-binding domain"/>
    <property type="match status" value="1"/>
</dbReference>
<feature type="compositionally biased region" description="Low complexity" evidence="16">
    <location>
        <begin position="1"/>
        <end position="19"/>
    </location>
</feature>
<dbReference type="Pfam" id="PF13491">
    <property type="entry name" value="FtsK_4TM"/>
    <property type="match status" value="1"/>
</dbReference>